<proteinExistence type="predicted"/>
<name>A0A329ULT0_9FIRM</name>
<organism evidence="1 2">
    <name type="scientific">Faecalibacterium prausnitzii</name>
    <dbReference type="NCBI Taxonomy" id="853"/>
    <lineage>
        <taxon>Bacteria</taxon>
        <taxon>Bacillati</taxon>
        <taxon>Bacillota</taxon>
        <taxon>Clostridia</taxon>
        <taxon>Eubacteriales</taxon>
        <taxon>Oscillospiraceae</taxon>
        <taxon>Faecalibacterium</taxon>
    </lineage>
</organism>
<dbReference type="InterPro" id="IPR016024">
    <property type="entry name" value="ARM-type_fold"/>
</dbReference>
<comment type="caution">
    <text evidence="1">The sequence shown here is derived from an EMBL/GenBank/DDBJ whole genome shotgun (WGS) entry which is preliminary data.</text>
</comment>
<protein>
    <submittedName>
        <fullName evidence="1">Uncharacterized protein</fullName>
    </submittedName>
</protein>
<evidence type="ECO:0000313" key="2">
    <source>
        <dbReference type="Proteomes" id="UP000250550"/>
    </source>
</evidence>
<dbReference type="SUPFAM" id="SSF48371">
    <property type="entry name" value="ARM repeat"/>
    <property type="match status" value="1"/>
</dbReference>
<gene>
    <name evidence="1" type="ORF">C4N21_12810</name>
</gene>
<dbReference type="Proteomes" id="UP000250550">
    <property type="component" value="Unassembled WGS sequence"/>
</dbReference>
<dbReference type="Gene3D" id="1.25.10.10">
    <property type="entry name" value="Leucine-rich Repeat Variant"/>
    <property type="match status" value="1"/>
</dbReference>
<evidence type="ECO:0000313" key="1">
    <source>
        <dbReference type="EMBL" id="RAW63795.1"/>
    </source>
</evidence>
<dbReference type="EMBL" id="PRLF01000024">
    <property type="protein sequence ID" value="RAW63795.1"/>
    <property type="molecule type" value="Genomic_DNA"/>
</dbReference>
<sequence>MDDARNLQYGIGFDTADAETSVENLGEKVETLEENIGAVEVGAQQMGASAVSACQMGQGAAERFTGAVGDASGGLDDMASSASEAGNAAQKAAGHWNMTAEGLEWVEEAAQAAEAAAESFRDEMDDSGGAAGRFRAQIKKTAESAQDMGPAFKGAMADGLDAGQSIAKSFRTGVTGAMDFTKKRAEIFANNMVRNAKNISKAFQHPIKIIRSGLVSALRRAKKSEDETADGADDAGDHLAEMGAAGEDAGNQIKEAISGAVKAFVGFEAIKSGIELLKQFGAAAVSAFSDAESTSKKFGRSFSEEAAAWADNYADAVHRSTAEVQSFMVSNKAMYNELGITAAAAENLSEMTTSLAYDFGNAFSMDDSEALSIIQSAIGGSTDALNEYGIVLDKTALKNSAAALGLGTNIDALDDAAMAQVRLNAILEQSGDIQKAAVEQTGGLTNSIKSLKGEMADFMADAGEKFSPALEDMVGVFLDEWPELEPTLLEFVGILADGMSAAVPVISNLAQSILPSLISTLGTLFDAAGPVLSIIGDLAQEILPPLAGIISELAANALPPLRDIFDELNYRVVQPLMPVLQELAEDLLPVLGMALGSAADMVGPLADAFMPLLTDILPVFGSLVSTLAGSIIPPLTDILQVVIQALQPIIRLGLQIVENILPVVTPLIEAAGSVLSGVVVPVLDYISPVLGVIADALGVVVGWVSDLLGFFTSGVSAVVDWFSGLFGGAKDSTDAVQELTGAVSDLDGAAGTETSLAVDTSEYSSSVSQASQQAQEAVSEAATAAREISNENYGQMAEDAETAYASMTLDAENAWDRMEKAASEGAENIIGSIQKILSVADAVSGININLSSSANIPHNADGTDDFEGGWTHINERGGEMAYLPSGTAIIPADKTDEIINNSTSSSSVTYEDHSTFSPTISITLGGETTKADAEEIVRRVKQAMEDFWQEKKEEEYHERTLQGAYAQ</sequence>
<dbReference type="InterPro" id="IPR011989">
    <property type="entry name" value="ARM-like"/>
</dbReference>
<dbReference type="RefSeq" id="WP_112122011.1">
    <property type="nucleotide sequence ID" value="NZ_PRLF01000024.1"/>
</dbReference>
<dbReference type="AlphaFoldDB" id="A0A329ULT0"/>
<accession>A0A329ULT0</accession>
<reference evidence="1 2" key="1">
    <citation type="submission" date="2018-02" db="EMBL/GenBank/DDBJ databases">
        <title>Complete genome sequencing of Faecalibacterium prausnitzii strains isolated from the human gut.</title>
        <authorList>
            <person name="Fitzgerald B.C."/>
            <person name="Shkoporov A.N."/>
            <person name="Ross P.R."/>
            <person name="Hill C."/>
        </authorList>
    </citation>
    <scope>NUCLEOTIDE SEQUENCE [LARGE SCALE GENOMIC DNA]</scope>
    <source>
        <strain evidence="1 2">APC924/119</strain>
    </source>
</reference>